<dbReference type="EMBL" id="UXUI01008774">
    <property type="protein sequence ID" value="VDD92355.1"/>
    <property type="molecule type" value="Genomic_DNA"/>
</dbReference>
<dbReference type="AlphaFoldDB" id="A0A0N4VAT6"/>
<gene>
    <name evidence="2" type="ORF">EVEC_LOCUS7106</name>
</gene>
<organism evidence="4">
    <name type="scientific">Enterobius vermicularis</name>
    <name type="common">Human pinworm</name>
    <dbReference type="NCBI Taxonomy" id="51028"/>
    <lineage>
        <taxon>Eukaryota</taxon>
        <taxon>Metazoa</taxon>
        <taxon>Ecdysozoa</taxon>
        <taxon>Nematoda</taxon>
        <taxon>Chromadorea</taxon>
        <taxon>Rhabditida</taxon>
        <taxon>Spirurina</taxon>
        <taxon>Oxyuridomorpha</taxon>
        <taxon>Oxyuroidea</taxon>
        <taxon>Oxyuridae</taxon>
        <taxon>Enterobius</taxon>
    </lineage>
</organism>
<dbReference type="Proteomes" id="UP000274131">
    <property type="component" value="Unassembled WGS sequence"/>
</dbReference>
<reference evidence="4" key="1">
    <citation type="submission" date="2017-02" db="UniProtKB">
        <authorList>
            <consortium name="WormBaseParasite"/>
        </authorList>
    </citation>
    <scope>IDENTIFICATION</scope>
</reference>
<dbReference type="WBParaSite" id="EVEC_0000760401-mRNA-1">
    <property type="protein sequence ID" value="EVEC_0000760401-mRNA-1"/>
    <property type="gene ID" value="EVEC_0000760401"/>
</dbReference>
<protein>
    <submittedName>
        <fullName evidence="2 4">Uncharacterized protein</fullName>
    </submittedName>
</protein>
<dbReference type="OrthoDB" id="5859844at2759"/>
<evidence type="ECO:0000313" key="4">
    <source>
        <dbReference type="WBParaSite" id="EVEC_0000760401-mRNA-1"/>
    </source>
</evidence>
<evidence type="ECO:0000313" key="3">
    <source>
        <dbReference type="Proteomes" id="UP000274131"/>
    </source>
</evidence>
<proteinExistence type="predicted"/>
<reference evidence="2 3" key="2">
    <citation type="submission" date="2018-10" db="EMBL/GenBank/DDBJ databases">
        <authorList>
            <consortium name="Pathogen Informatics"/>
        </authorList>
    </citation>
    <scope>NUCLEOTIDE SEQUENCE [LARGE SCALE GENOMIC DNA]</scope>
</reference>
<name>A0A0N4VAT6_ENTVE</name>
<keyword evidence="3" id="KW-1185">Reference proteome</keyword>
<accession>A0A0N4VAT6</accession>
<evidence type="ECO:0000256" key="1">
    <source>
        <dbReference type="SAM" id="MobiDB-lite"/>
    </source>
</evidence>
<sequence length="135" mass="15819">MSNSNGNEPKDISQHYITDPQAKIREYATQTSAYSVPEKPASELYEEHIRKQNPQYGKQSKKQDDFIRELRDQGLTRTQRIANQFQQPEVRNIKPPASFNNVVEQKNRLGNDKIDEMIRDMEWKMKTGFNTDNES</sequence>
<feature type="region of interest" description="Disordered" evidence="1">
    <location>
        <begin position="1"/>
        <end position="64"/>
    </location>
</feature>
<dbReference type="STRING" id="51028.A0A0N4VAT6"/>
<evidence type="ECO:0000313" key="2">
    <source>
        <dbReference type="EMBL" id="VDD92355.1"/>
    </source>
</evidence>